<dbReference type="SUPFAM" id="SSF53756">
    <property type="entry name" value="UDP-Glycosyltransferase/glycogen phosphorylase"/>
    <property type="match status" value="1"/>
</dbReference>
<dbReference type="RefSeq" id="WP_045457886.1">
    <property type="nucleotide sequence ID" value="NZ_BBLT01000001.1"/>
</dbReference>
<dbReference type="STRING" id="153721.MYP_490"/>
<evidence type="ECO:0008006" key="4">
    <source>
        <dbReference type="Google" id="ProtNLM"/>
    </source>
</evidence>
<sequence>MPNNYKKEKWVTIVNRHYPPNPGITGESAWDLSKYLIEKYNIQVQIIHVLRNDDGGGAVRRPIGKTISVPTLYKGKNESLKSLAGFLDGLFLIIKTLFVKKGPVICMTSPPLLPFWASIFFGLFRIRWYFWSMDLFPEAFVANGKINNNSLLYRIIKSITYRNKPELLISLGPKQAEHILENYKTNPPTTILPCGVFTDYEKDTRIPEWKENDGKIYFGYCGNLGAPHSHEFLKIFIDSFNPDIQHLVLAVYGPKANDILEYAKGKPGITLLKNVPRSQLHYIDIHLVSLLPQFNHIAVPSKAISSICTGGTVLFYGNEEADTWFMLQNASWLIDINKSLKNQLDTFTKNISREQVENKKKQSAVLADQLHTMEISSYEVIADYIIRYYQK</sequence>
<organism evidence="2 3">
    <name type="scientific">Sporocytophaga myxococcoides</name>
    <dbReference type="NCBI Taxonomy" id="153721"/>
    <lineage>
        <taxon>Bacteria</taxon>
        <taxon>Pseudomonadati</taxon>
        <taxon>Bacteroidota</taxon>
        <taxon>Cytophagia</taxon>
        <taxon>Cytophagales</taxon>
        <taxon>Cytophagaceae</taxon>
        <taxon>Sporocytophaga</taxon>
    </lineage>
</organism>
<proteinExistence type="predicted"/>
<comment type="caution">
    <text evidence="2">The sequence shown here is derived from an EMBL/GenBank/DDBJ whole genome shotgun (WGS) entry which is preliminary data.</text>
</comment>
<evidence type="ECO:0000313" key="2">
    <source>
        <dbReference type="EMBL" id="GAL83264.1"/>
    </source>
</evidence>
<evidence type="ECO:0000256" key="1">
    <source>
        <dbReference type="SAM" id="Phobius"/>
    </source>
</evidence>
<dbReference type="EMBL" id="BBLT01000001">
    <property type="protein sequence ID" value="GAL83264.1"/>
    <property type="molecule type" value="Genomic_DNA"/>
</dbReference>
<keyword evidence="1" id="KW-1133">Transmembrane helix</keyword>
<keyword evidence="1" id="KW-0472">Membrane</keyword>
<accession>A0A098LA37</accession>
<evidence type="ECO:0000313" key="3">
    <source>
        <dbReference type="Proteomes" id="UP000030185"/>
    </source>
</evidence>
<name>A0A098LA37_9BACT</name>
<dbReference type="OrthoDB" id="9811902at2"/>
<dbReference type="eggNOG" id="COG0438">
    <property type="taxonomic scope" value="Bacteria"/>
</dbReference>
<dbReference type="Proteomes" id="UP000030185">
    <property type="component" value="Unassembled WGS sequence"/>
</dbReference>
<dbReference type="AlphaFoldDB" id="A0A098LA37"/>
<keyword evidence="1" id="KW-0812">Transmembrane</keyword>
<keyword evidence="3" id="KW-1185">Reference proteome</keyword>
<feature type="transmembrane region" description="Helical" evidence="1">
    <location>
        <begin position="111"/>
        <end position="130"/>
    </location>
</feature>
<protein>
    <recommendedName>
        <fullName evidence="4">Glycosyltransferase</fullName>
    </recommendedName>
</protein>
<reference evidence="2 3" key="1">
    <citation type="submission" date="2014-09" db="EMBL/GenBank/DDBJ databases">
        <title>Sporocytophaga myxococcoides PG-01 genome sequencing.</title>
        <authorList>
            <person name="Liu L."/>
            <person name="Gao P.J."/>
            <person name="Chen G.J."/>
            <person name="Wang L.S."/>
        </authorList>
    </citation>
    <scope>NUCLEOTIDE SEQUENCE [LARGE SCALE GENOMIC DNA]</scope>
    <source>
        <strain evidence="2 3">PG-01</strain>
    </source>
</reference>
<gene>
    <name evidence="2" type="ORF">MYP_490</name>
</gene>